<gene>
    <name evidence="2" type="ORF">ACFO6W_12770</name>
</gene>
<keyword evidence="1" id="KW-1133">Transmembrane helix</keyword>
<keyword evidence="1" id="KW-0472">Membrane</keyword>
<sequence length="81" mass="9023">MDINIDPYGGFSLGFGSGAIIALLVIAMPVWCICWRIFKGRARPEKPKKLHIAIATVITTPIIYAMLIVLCYLAIKLLYLE</sequence>
<evidence type="ECO:0000256" key="1">
    <source>
        <dbReference type="SAM" id="Phobius"/>
    </source>
</evidence>
<dbReference type="Proteomes" id="UP001596023">
    <property type="component" value="Unassembled WGS sequence"/>
</dbReference>
<dbReference type="RefSeq" id="WP_379996990.1">
    <property type="nucleotide sequence ID" value="NZ_JBHSGN010000077.1"/>
</dbReference>
<feature type="transmembrane region" description="Helical" evidence="1">
    <location>
        <begin position="50"/>
        <end position="75"/>
    </location>
</feature>
<evidence type="ECO:0000313" key="3">
    <source>
        <dbReference type="Proteomes" id="UP001596023"/>
    </source>
</evidence>
<organism evidence="2 3">
    <name type="scientific">Dysgonomonas termitidis</name>
    <dbReference type="NCBI Taxonomy" id="1516126"/>
    <lineage>
        <taxon>Bacteria</taxon>
        <taxon>Pseudomonadati</taxon>
        <taxon>Bacteroidota</taxon>
        <taxon>Bacteroidia</taxon>
        <taxon>Bacteroidales</taxon>
        <taxon>Dysgonomonadaceae</taxon>
        <taxon>Dysgonomonas</taxon>
    </lineage>
</organism>
<accession>A0ABV9KXF7</accession>
<keyword evidence="3" id="KW-1185">Reference proteome</keyword>
<protein>
    <submittedName>
        <fullName evidence="2">Uncharacterized protein</fullName>
    </submittedName>
</protein>
<evidence type="ECO:0000313" key="2">
    <source>
        <dbReference type="EMBL" id="MFC4674569.1"/>
    </source>
</evidence>
<reference evidence="3" key="1">
    <citation type="journal article" date="2019" name="Int. J. Syst. Evol. Microbiol.">
        <title>The Global Catalogue of Microorganisms (GCM) 10K type strain sequencing project: providing services to taxonomists for standard genome sequencing and annotation.</title>
        <authorList>
            <consortium name="The Broad Institute Genomics Platform"/>
            <consortium name="The Broad Institute Genome Sequencing Center for Infectious Disease"/>
            <person name="Wu L."/>
            <person name="Ma J."/>
        </authorList>
    </citation>
    <scope>NUCLEOTIDE SEQUENCE [LARGE SCALE GENOMIC DNA]</scope>
    <source>
        <strain evidence="3">CCUG 66188</strain>
    </source>
</reference>
<name>A0ABV9KXF7_9BACT</name>
<keyword evidence="1" id="KW-0812">Transmembrane</keyword>
<feature type="transmembrane region" description="Helical" evidence="1">
    <location>
        <begin position="12"/>
        <end position="38"/>
    </location>
</feature>
<dbReference type="EMBL" id="JBHSGN010000077">
    <property type="protein sequence ID" value="MFC4674569.1"/>
    <property type="molecule type" value="Genomic_DNA"/>
</dbReference>
<proteinExistence type="predicted"/>
<comment type="caution">
    <text evidence="2">The sequence shown here is derived from an EMBL/GenBank/DDBJ whole genome shotgun (WGS) entry which is preliminary data.</text>
</comment>